<name>A0ABU4HN21_9ACTN</name>
<dbReference type="EMBL" id="JAWSTH010000021">
    <property type="protein sequence ID" value="MDW5594706.1"/>
    <property type="molecule type" value="Genomic_DNA"/>
</dbReference>
<reference evidence="3" key="1">
    <citation type="submission" date="2023-07" db="EMBL/GenBank/DDBJ databases">
        <title>Conexibacter stalactiti sp. nov., isolated from stalactites in a lava cave and emended description of the genus Conexibacter.</title>
        <authorList>
            <person name="Lee S.D."/>
        </authorList>
    </citation>
    <scope>NUCLEOTIDE SEQUENCE [LARGE SCALE GENOMIC DNA]</scope>
    <source>
        <strain evidence="3">KCTC 39840</strain>
    </source>
</reference>
<keyword evidence="1" id="KW-0472">Membrane</keyword>
<comment type="caution">
    <text evidence="2">The sequence shown here is derived from an EMBL/GenBank/DDBJ whole genome shotgun (WGS) entry which is preliminary data.</text>
</comment>
<feature type="transmembrane region" description="Helical" evidence="1">
    <location>
        <begin position="56"/>
        <end position="82"/>
    </location>
</feature>
<evidence type="ECO:0000313" key="2">
    <source>
        <dbReference type="EMBL" id="MDW5594706.1"/>
    </source>
</evidence>
<sequence length="89" mass="8445">MLVGVCALQGSVARGGDQAGPTLLADGGAGYWVLVGVVALALVTAEWHVRRNGAWVAIAGLGAGGVVAAVVLAAAGSAPLVVARAGADG</sequence>
<keyword evidence="3" id="KW-1185">Reference proteome</keyword>
<organism evidence="2 3">
    <name type="scientific">Conexibacter stalactiti</name>
    <dbReference type="NCBI Taxonomy" id="1940611"/>
    <lineage>
        <taxon>Bacteria</taxon>
        <taxon>Bacillati</taxon>
        <taxon>Actinomycetota</taxon>
        <taxon>Thermoleophilia</taxon>
        <taxon>Solirubrobacterales</taxon>
        <taxon>Conexibacteraceae</taxon>
        <taxon>Conexibacter</taxon>
    </lineage>
</organism>
<evidence type="ECO:0000256" key="1">
    <source>
        <dbReference type="SAM" id="Phobius"/>
    </source>
</evidence>
<reference evidence="2 3" key="2">
    <citation type="submission" date="2023-10" db="EMBL/GenBank/DDBJ databases">
        <authorList>
            <person name="Han X.F."/>
        </authorList>
    </citation>
    <scope>NUCLEOTIDE SEQUENCE [LARGE SCALE GENOMIC DNA]</scope>
    <source>
        <strain evidence="2 3">KCTC 39840</strain>
    </source>
</reference>
<keyword evidence="1" id="KW-1133">Transmembrane helix</keyword>
<feature type="non-terminal residue" evidence="2">
    <location>
        <position position="89"/>
    </location>
</feature>
<evidence type="ECO:0000313" key="3">
    <source>
        <dbReference type="Proteomes" id="UP001284601"/>
    </source>
</evidence>
<protein>
    <submittedName>
        <fullName evidence="2">Uncharacterized protein</fullName>
    </submittedName>
</protein>
<dbReference type="Proteomes" id="UP001284601">
    <property type="component" value="Unassembled WGS sequence"/>
</dbReference>
<gene>
    <name evidence="2" type="ORF">R7226_10185</name>
</gene>
<proteinExistence type="predicted"/>
<keyword evidence="1" id="KW-0812">Transmembrane</keyword>
<accession>A0ABU4HN21</accession>
<feature type="transmembrane region" description="Helical" evidence="1">
    <location>
        <begin position="31"/>
        <end position="49"/>
    </location>
</feature>